<reference evidence="1 2" key="1">
    <citation type="journal article" date="2015" name="Genome Biol. Evol.">
        <title>Comparative Genomics of a Bacterivorous Green Alga Reveals Evolutionary Causalities and Consequences of Phago-Mixotrophic Mode of Nutrition.</title>
        <authorList>
            <person name="Burns J.A."/>
            <person name="Paasch A."/>
            <person name="Narechania A."/>
            <person name="Kim E."/>
        </authorList>
    </citation>
    <scope>NUCLEOTIDE SEQUENCE [LARGE SCALE GENOMIC DNA]</scope>
    <source>
        <strain evidence="1 2">PLY_AMNH</strain>
    </source>
</reference>
<evidence type="ECO:0000313" key="2">
    <source>
        <dbReference type="Proteomes" id="UP001190700"/>
    </source>
</evidence>
<evidence type="ECO:0008006" key="3">
    <source>
        <dbReference type="Google" id="ProtNLM"/>
    </source>
</evidence>
<dbReference type="AlphaFoldDB" id="A0AAE0G944"/>
<dbReference type="PIRSF" id="PIRSF004967">
    <property type="entry name" value="DPH1"/>
    <property type="match status" value="1"/>
</dbReference>
<protein>
    <recommendedName>
        <fullName evidence="3">Diphthamide biosynthesis protein 1</fullName>
    </recommendedName>
</protein>
<dbReference type="Pfam" id="PF01866">
    <property type="entry name" value="Diphthamide_syn"/>
    <property type="match status" value="1"/>
</dbReference>
<dbReference type="Proteomes" id="UP001190700">
    <property type="component" value="Unassembled WGS sequence"/>
</dbReference>
<dbReference type="InterPro" id="IPR016435">
    <property type="entry name" value="DPH1/DPH2"/>
</dbReference>
<keyword evidence="2" id="KW-1185">Reference proteome</keyword>
<dbReference type="InterPro" id="IPR035435">
    <property type="entry name" value="DPH1/DPH2_euk_archaea"/>
</dbReference>
<dbReference type="PANTHER" id="PTHR10762:SF1">
    <property type="entry name" value="2-(3-AMINO-3-CARBOXYPROPYL)HISTIDINE SYNTHASE SUBUNIT 1"/>
    <property type="match status" value="1"/>
</dbReference>
<dbReference type="Gene3D" id="3.40.50.11860">
    <property type="entry name" value="Diphthamide synthesis DPH1/DPH2 domain 3"/>
    <property type="match status" value="1"/>
</dbReference>
<accession>A0AAE0G944</accession>
<dbReference type="GO" id="GO:0090560">
    <property type="term" value="F:2-(3-amino-3-carboxypropyl)histidine synthase activity"/>
    <property type="evidence" value="ECO:0007669"/>
    <property type="project" value="InterPro"/>
</dbReference>
<proteinExistence type="predicted"/>
<dbReference type="EMBL" id="LGRX02008621">
    <property type="protein sequence ID" value="KAK3273156.1"/>
    <property type="molecule type" value="Genomic_DNA"/>
</dbReference>
<name>A0AAE0G944_9CHLO</name>
<dbReference type="GO" id="GO:0017183">
    <property type="term" value="P:protein histidyl modification to diphthamide"/>
    <property type="evidence" value="ECO:0007669"/>
    <property type="project" value="InterPro"/>
</dbReference>
<evidence type="ECO:0000313" key="1">
    <source>
        <dbReference type="EMBL" id="KAK3273156.1"/>
    </source>
</evidence>
<comment type="caution">
    <text evidence="1">The sequence shown here is derived from an EMBL/GenBank/DDBJ whole genome shotgun (WGS) entry which is preliminary data.</text>
</comment>
<dbReference type="FunFam" id="3.40.50.11860:FF:000002">
    <property type="entry name" value="2-(3-amino-3-carboxypropyl)histidine synthase subunit 1"/>
    <property type="match status" value="1"/>
</dbReference>
<dbReference type="PANTHER" id="PTHR10762">
    <property type="entry name" value="DIPHTHAMIDE BIOSYNTHESIS PROTEIN"/>
    <property type="match status" value="1"/>
</dbReference>
<dbReference type="NCBIfam" id="TIGR00322">
    <property type="entry name" value="diphth2_R"/>
    <property type="match status" value="1"/>
</dbReference>
<sequence length="187" mass="20946">MIANPAIPAYRYDPYSRQLITETYDQLGMRQARRSAVEKAMHARSFGLILGTLGRQGNPAILKHLEELLTGKQLTYTVLLLSEVTPPKLQQIVGIEVWIQIACPRLSIDWGEGFTMPVLTPYEAEVALGGVLPWWEEGDSHDDALRPYPMNYYEKGGGPWTSSYVKTVPRGNLPKAVLPHLRKKAST</sequence>
<dbReference type="InterPro" id="IPR042265">
    <property type="entry name" value="DPH1/DPH2_3"/>
</dbReference>
<gene>
    <name evidence="1" type="ORF">CYMTET_18591</name>
</gene>
<dbReference type="SFLD" id="SFLDS00032">
    <property type="entry name" value="Radical_SAM_3-amino-3-carboxyp"/>
    <property type="match status" value="1"/>
</dbReference>
<organism evidence="1 2">
    <name type="scientific">Cymbomonas tetramitiformis</name>
    <dbReference type="NCBI Taxonomy" id="36881"/>
    <lineage>
        <taxon>Eukaryota</taxon>
        <taxon>Viridiplantae</taxon>
        <taxon>Chlorophyta</taxon>
        <taxon>Pyramimonadophyceae</taxon>
        <taxon>Pyramimonadales</taxon>
        <taxon>Pyramimonadaceae</taxon>
        <taxon>Cymbomonas</taxon>
    </lineage>
</organism>